<dbReference type="Gene3D" id="1.10.472.10">
    <property type="entry name" value="Cyclin-like"/>
    <property type="match status" value="2"/>
</dbReference>
<sequence length="478" mass="53737">MNENDENGPSTRVTRAKAAALTTADVPASNGALKKPLQTKKAATGTNGTQRKRAALGDVSNVGKADNGETKDTKKSTSTKASLTSKATMQSGGVQKLSRNNSSRTALGAKDNNAKKPVPEAKRPGSGSGMGSAMKRTSSQKSLQEKTLQTEEPPRKKVDIEKAVELKAQTIAKEDVRAKFHLEEQEAQDLVADLDTEDLDDPLMAAEYVVEIFDYLRNLEMDTLPNPHYIDHQPDLEWKMRGILVDWLIEVHTRFRLLPETLFLAVNLIDRFLSAEVVALDRLQLVGVAAMFIASKYEEVLSPHVANFSHVADETFSDREILDAERHILATLEYNMSYPNPMNFLRRISKADNYDIQTRTLGKYLMEISLLDHRFLSYPQSQVSAAAMYLARLILDRGAWDATLAHYAGYTEEEIEPVFRLMVDYLHRPVCHEAFFKKYASKKFLKASIMTRQWAKKYHKLYIDSALSEPYNSIKDSE</sequence>
<evidence type="ECO:0000256" key="1">
    <source>
        <dbReference type="ARBA" id="ARBA00022618"/>
    </source>
</evidence>
<dbReference type="Pfam" id="PF00134">
    <property type="entry name" value="Cyclin_N"/>
    <property type="match status" value="1"/>
</dbReference>
<reference evidence="8 9" key="1">
    <citation type="submission" date="2024-07" db="EMBL/GenBank/DDBJ databases">
        <title>Section-level genome sequencing and comparative genomics of Aspergillus sections Usti and Cavernicolus.</title>
        <authorList>
            <consortium name="Lawrence Berkeley National Laboratory"/>
            <person name="Nybo J.L."/>
            <person name="Vesth T.C."/>
            <person name="Theobald S."/>
            <person name="Frisvad J.C."/>
            <person name="Larsen T.O."/>
            <person name="Kjaerboelling I."/>
            <person name="Rothschild-Mancinelli K."/>
            <person name="Lyhne E.K."/>
            <person name="Kogle M.E."/>
            <person name="Barry K."/>
            <person name="Clum A."/>
            <person name="Na H."/>
            <person name="Ledsgaard L."/>
            <person name="Lin J."/>
            <person name="Lipzen A."/>
            <person name="Kuo A."/>
            <person name="Riley R."/>
            <person name="Mondo S."/>
            <person name="Labutti K."/>
            <person name="Haridas S."/>
            <person name="Pangalinan J."/>
            <person name="Salamov A.A."/>
            <person name="Simmons B.A."/>
            <person name="Magnuson J.K."/>
            <person name="Chen J."/>
            <person name="Drula E."/>
            <person name="Henrissat B."/>
            <person name="Wiebenga A."/>
            <person name="Lubbers R.J."/>
            <person name="Gomes A.C."/>
            <person name="Macurrencykelacurrency M.R."/>
            <person name="Stajich J."/>
            <person name="Grigoriev I.V."/>
            <person name="Mortensen U.H."/>
            <person name="De Vries R.P."/>
            <person name="Baker S.E."/>
            <person name="Andersen M.R."/>
        </authorList>
    </citation>
    <scope>NUCLEOTIDE SEQUENCE [LARGE SCALE GENOMIC DNA]</scope>
    <source>
        <strain evidence="8 9">CBS 449.75</strain>
    </source>
</reference>
<name>A0ABR4LLQ9_9EURO</name>
<evidence type="ECO:0000259" key="7">
    <source>
        <dbReference type="SMART" id="SM01332"/>
    </source>
</evidence>
<feature type="domain" description="Cyclin C-terminal" evidence="7">
    <location>
        <begin position="339"/>
        <end position="453"/>
    </location>
</feature>
<feature type="compositionally biased region" description="Low complexity" evidence="5">
    <location>
        <begin position="76"/>
        <end position="88"/>
    </location>
</feature>
<dbReference type="SMART" id="SM00385">
    <property type="entry name" value="CYCLIN"/>
    <property type="match status" value="2"/>
</dbReference>
<feature type="compositionally biased region" description="Polar residues" evidence="5">
    <location>
        <begin position="135"/>
        <end position="147"/>
    </location>
</feature>
<feature type="compositionally biased region" description="Basic and acidic residues" evidence="5">
    <location>
        <begin position="112"/>
        <end position="123"/>
    </location>
</feature>
<keyword evidence="9" id="KW-1185">Reference proteome</keyword>
<keyword evidence="1" id="KW-0132">Cell division</keyword>
<dbReference type="InterPro" id="IPR004367">
    <property type="entry name" value="Cyclin_C-dom"/>
</dbReference>
<dbReference type="Pfam" id="PF02984">
    <property type="entry name" value="Cyclin_C"/>
    <property type="match status" value="1"/>
</dbReference>
<feature type="region of interest" description="Disordered" evidence="5">
    <location>
        <begin position="1"/>
        <end position="155"/>
    </location>
</feature>
<dbReference type="EMBL" id="JBFXLQ010000031">
    <property type="protein sequence ID" value="KAL2865475.1"/>
    <property type="molecule type" value="Genomic_DNA"/>
</dbReference>
<dbReference type="CDD" id="cd20568">
    <property type="entry name" value="CYCLIN_CLBs_yeast_rpt1"/>
    <property type="match status" value="1"/>
</dbReference>
<gene>
    <name evidence="8" type="ORF">BJX67DRAFT_373115</name>
</gene>
<dbReference type="PROSITE" id="PS00292">
    <property type="entry name" value="CYCLINS"/>
    <property type="match status" value="1"/>
</dbReference>
<dbReference type="InterPro" id="IPR048258">
    <property type="entry name" value="Cyclins_cyclin-box"/>
</dbReference>
<dbReference type="InterPro" id="IPR039361">
    <property type="entry name" value="Cyclin"/>
</dbReference>
<keyword evidence="3" id="KW-0131">Cell cycle</keyword>
<evidence type="ECO:0000313" key="9">
    <source>
        <dbReference type="Proteomes" id="UP001610432"/>
    </source>
</evidence>
<dbReference type="InterPro" id="IPR046965">
    <property type="entry name" value="Cyclin_A/B-like"/>
</dbReference>
<dbReference type="CDD" id="cd20512">
    <property type="entry name" value="CYCLIN_CLBs_yeast_rpt2"/>
    <property type="match status" value="1"/>
</dbReference>
<dbReference type="PANTHER" id="PTHR10177">
    <property type="entry name" value="CYCLINS"/>
    <property type="match status" value="1"/>
</dbReference>
<accession>A0ABR4LLQ9</accession>
<feature type="domain" description="Cyclin-like" evidence="6">
    <location>
        <begin position="246"/>
        <end position="330"/>
    </location>
</feature>
<evidence type="ECO:0000256" key="2">
    <source>
        <dbReference type="ARBA" id="ARBA00023127"/>
    </source>
</evidence>
<dbReference type="SMART" id="SM01332">
    <property type="entry name" value="Cyclin_C"/>
    <property type="match status" value="1"/>
</dbReference>
<feature type="compositionally biased region" description="Basic and acidic residues" evidence="5">
    <location>
        <begin position="66"/>
        <end position="75"/>
    </location>
</feature>
<proteinExistence type="inferred from homology"/>
<protein>
    <submittedName>
        <fullName evidence="8">Cyclin-like protein</fullName>
    </submittedName>
</protein>
<evidence type="ECO:0000256" key="3">
    <source>
        <dbReference type="ARBA" id="ARBA00023306"/>
    </source>
</evidence>
<dbReference type="PIRSF" id="PIRSF001771">
    <property type="entry name" value="Cyclin_A_B_D_E"/>
    <property type="match status" value="1"/>
</dbReference>
<comment type="similarity">
    <text evidence="4">Belongs to the cyclin family.</text>
</comment>
<dbReference type="InterPro" id="IPR036915">
    <property type="entry name" value="Cyclin-like_sf"/>
</dbReference>
<dbReference type="SUPFAM" id="SSF47954">
    <property type="entry name" value="Cyclin-like"/>
    <property type="match status" value="2"/>
</dbReference>
<dbReference type="GeneID" id="98146420"/>
<evidence type="ECO:0000313" key="8">
    <source>
        <dbReference type="EMBL" id="KAL2865475.1"/>
    </source>
</evidence>
<evidence type="ECO:0000259" key="6">
    <source>
        <dbReference type="SMART" id="SM00385"/>
    </source>
</evidence>
<feature type="domain" description="Cyclin-like" evidence="6">
    <location>
        <begin position="343"/>
        <end position="424"/>
    </location>
</feature>
<evidence type="ECO:0000256" key="4">
    <source>
        <dbReference type="RuleBase" id="RU000383"/>
    </source>
</evidence>
<evidence type="ECO:0000256" key="5">
    <source>
        <dbReference type="SAM" id="MobiDB-lite"/>
    </source>
</evidence>
<dbReference type="InterPro" id="IPR006671">
    <property type="entry name" value="Cyclin_N"/>
</dbReference>
<organism evidence="8 9">
    <name type="scientific">Aspergillus lucknowensis</name>
    <dbReference type="NCBI Taxonomy" id="176173"/>
    <lineage>
        <taxon>Eukaryota</taxon>
        <taxon>Fungi</taxon>
        <taxon>Dikarya</taxon>
        <taxon>Ascomycota</taxon>
        <taxon>Pezizomycotina</taxon>
        <taxon>Eurotiomycetes</taxon>
        <taxon>Eurotiomycetidae</taxon>
        <taxon>Eurotiales</taxon>
        <taxon>Aspergillaceae</taxon>
        <taxon>Aspergillus</taxon>
        <taxon>Aspergillus subgen. Nidulantes</taxon>
    </lineage>
</organism>
<feature type="compositionally biased region" description="Polar residues" evidence="5">
    <location>
        <begin position="89"/>
        <end position="105"/>
    </location>
</feature>
<dbReference type="InterPro" id="IPR013763">
    <property type="entry name" value="Cyclin-like_dom"/>
</dbReference>
<dbReference type="Proteomes" id="UP001610432">
    <property type="component" value="Unassembled WGS sequence"/>
</dbReference>
<dbReference type="RefSeq" id="XP_070884454.1">
    <property type="nucleotide sequence ID" value="XM_071031348.1"/>
</dbReference>
<keyword evidence="2 4" id="KW-0195">Cyclin</keyword>
<comment type="caution">
    <text evidence="8">The sequence shown here is derived from an EMBL/GenBank/DDBJ whole genome shotgun (WGS) entry which is preliminary data.</text>
</comment>